<protein>
    <submittedName>
        <fullName evidence="2">Uncharacterized protein</fullName>
    </submittedName>
</protein>
<gene>
    <name evidence="2" type="ORF">AMATHDRAFT_136964</name>
</gene>
<evidence type="ECO:0000313" key="2">
    <source>
        <dbReference type="EMBL" id="PFH53852.1"/>
    </source>
</evidence>
<keyword evidence="1" id="KW-0472">Membrane</keyword>
<dbReference type="AlphaFoldDB" id="A0A2A9P0G1"/>
<feature type="transmembrane region" description="Helical" evidence="1">
    <location>
        <begin position="31"/>
        <end position="54"/>
    </location>
</feature>
<dbReference type="OrthoDB" id="2637653at2759"/>
<organism evidence="2 3">
    <name type="scientific">Amanita thiersii Skay4041</name>
    <dbReference type="NCBI Taxonomy" id="703135"/>
    <lineage>
        <taxon>Eukaryota</taxon>
        <taxon>Fungi</taxon>
        <taxon>Dikarya</taxon>
        <taxon>Basidiomycota</taxon>
        <taxon>Agaricomycotina</taxon>
        <taxon>Agaricomycetes</taxon>
        <taxon>Agaricomycetidae</taxon>
        <taxon>Agaricales</taxon>
        <taxon>Pluteineae</taxon>
        <taxon>Amanitaceae</taxon>
        <taxon>Amanita</taxon>
    </lineage>
</organism>
<keyword evidence="1" id="KW-1133">Transmembrane helix</keyword>
<reference evidence="2 3" key="1">
    <citation type="submission" date="2014-02" db="EMBL/GenBank/DDBJ databases">
        <title>Transposable element dynamics among asymbiotic and ectomycorrhizal Amanita fungi.</title>
        <authorList>
            <consortium name="DOE Joint Genome Institute"/>
            <person name="Hess J."/>
            <person name="Skrede I."/>
            <person name="Wolfe B."/>
            <person name="LaButti K."/>
            <person name="Ohm R.A."/>
            <person name="Grigoriev I.V."/>
            <person name="Pringle A."/>
        </authorList>
    </citation>
    <scope>NUCLEOTIDE SEQUENCE [LARGE SCALE GENOMIC DNA]</scope>
    <source>
        <strain evidence="2 3">SKay4041</strain>
    </source>
</reference>
<feature type="transmembrane region" description="Helical" evidence="1">
    <location>
        <begin position="150"/>
        <end position="170"/>
    </location>
</feature>
<evidence type="ECO:0000313" key="3">
    <source>
        <dbReference type="Proteomes" id="UP000242287"/>
    </source>
</evidence>
<feature type="non-terminal residue" evidence="2">
    <location>
        <position position="1"/>
    </location>
</feature>
<keyword evidence="3" id="KW-1185">Reference proteome</keyword>
<keyword evidence="1" id="KW-0812">Transmembrane</keyword>
<dbReference type="STRING" id="703135.A0A2A9P0G1"/>
<sequence>VRYVPMLVQISILLVGSELTPLFHFTPHDCYIWQVFQGVAAITILASVDTILILRSTSISYHSELLLLSSTRVRALYDRNPFIKSSVVVLFVLEMIALCLGLALAIPHIQYDNICLVTHRPLALSIYGYVYETLNSVIRLLIHTVHNSGAAIAFQFIMFLLTVYWFIVALRTGLNRTPLIQILVRDGVWAFFLLFGKYVVIGNSVSPGLGT</sequence>
<feature type="transmembrane region" description="Helical" evidence="1">
    <location>
        <begin position="182"/>
        <end position="201"/>
    </location>
</feature>
<dbReference type="EMBL" id="KZ301972">
    <property type="protein sequence ID" value="PFH53852.1"/>
    <property type="molecule type" value="Genomic_DNA"/>
</dbReference>
<feature type="transmembrane region" description="Helical" evidence="1">
    <location>
        <begin position="82"/>
        <end position="106"/>
    </location>
</feature>
<dbReference type="Proteomes" id="UP000242287">
    <property type="component" value="Unassembled WGS sequence"/>
</dbReference>
<name>A0A2A9P0G1_9AGAR</name>
<evidence type="ECO:0000256" key="1">
    <source>
        <dbReference type="SAM" id="Phobius"/>
    </source>
</evidence>
<proteinExistence type="predicted"/>
<accession>A0A2A9P0G1</accession>